<protein>
    <recommendedName>
        <fullName evidence="3">CRAL-TRIO domain-containing protein</fullName>
    </recommendedName>
</protein>
<dbReference type="GO" id="GO:0043325">
    <property type="term" value="F:phosphatidylinositol-3,4-bisphosphate binding"/>
    <property type="evidence" value="ECO:0007669"/>
    <property type="project" value="TreeGrafter"/>
</dbReference>
<sequence length="81" mass="9484">QALYKRVRQVLIIQPEKFLEQQKINFDLIVSGYTLKTVLISMHKLSKFVNVNQLPEQFGGTLGYDPDEWLDNRIVGFFLKI</sequence>
<dbReference type="GO" id="GO:0032266">
    <property type="term" value="F:phosphatidylinositol-3-phosphate binding"/>
    <property type="evidence" value="ECO:0007669"/>
    <property type="project" value="TreeGrafter"/>
</dbReference>
<dbReference type="InterPro" id="IPR036865">
    <property type="entry name" value="CRAL-TRIO_dom_sf"/>
</dbReference>
<reference evidence="2" key="1">
    <citation type="submission" date="2010-08" db="EMBL/GenBank/DDBJ databases">
        <authorList>
            <consortium name="Caenorhabditis japonica Sequencing Consortium"/>
            <person name="Wilson R.K."/>
        </authorList>
    </citation>
    <scope>NUCLEOTIDE SEQUENCE [LARGE SCALE GENOMIC DNA]</scope>
    <source>
        <strain evidence="2">DF5081</strain>
    </source>
</reference>
<evidence type="ECO:0008006" key="3">
    <source>
        <dbReference type="Google" id="ProtNLM"/>
    </source>
</evidence>
<reference evidence="1" key="2">
    <citation type="submission" date="2022-06" db="UniProtKB">
        <authorList>
            <consortium name="EnsemblMetazoa"/>
        </authorList>
    </citation>
    <scope>IDENTIFICATION</scope>
    <source>
        <strain evidence="1">DF5081</strain>
    </source>
</reference>
<dbReference type="PANTHER" id="PTHR46607:SF1">
    <property type="entry name" value="SEC14 DOMAIN AND SPECTRIN REPEAT-CONTAINING PROTEIN 1"/>
    <property type="match status" value="1"/>
</dbReference>
<dbReference type="AlphaFoldDB" id="A0A8R1EJB9"/>
<name>A0A8R1EJB9_CAEJA</name>
<dbReference type="GO" id="GO:0080025">
    <property type="term" value="F:phosphatidylinositol-3,5-bisphosphate binding"/>
    <property type="evidence" value="ECO:0007669"/>
    <property type="project" value="TreeGrafter"/>
</dbReference>
<accession>A0A8R1EJB9</accession>
<organism evidence="1 2">
    <name type="scientific">Caenorhabditis japonica</name>
    <dbReference type="NCBI Taxonomy" id="281687"/>
    <lineage>
        <taxon>Eukaryota</taxon>
        <taxon>Metazoa</taxon>
        <taxon>Ecdysozoa</taxon>
        <taxon>Nematoda</taxon>
        <taxon>Chromadorea</taxon>
        <taxon>Rhabditida</taxon>
        <taxon>Rhabditina</taxon>
        <taxon>Rhabditomorpha</taxon>
        <taxon>Rhabditoidea</taxon>
        <taxon>Rhabditidae</taxon>
        <taxon>Peloderinae</taxon>
        <taxon>Caenorhabditis</taxon>
    </lineage>
</organism>
<proteinExistence type="predicted"/>
<dbReference type="SUPFAM" id="SSF52087">
    <property type="entry name" value="CRAL/TRIO domain"/>
    <property type="match status" value="1"/>
</dbReference>
<dbReference type="GO" id="GO:0005546">
    <property type="term" value="F:phosphatidylinositol-4,5-bisphosphate binding"/>
    <property type="evidence" value="ECO:0007669"/>
    <property type="project" value="TreeGrafter"/>
</dbReference>
<dbReference type="EnsemblMetazoa" id="CJA37693.1">
    <property type="protein sequence ID" value="CJA37693.1"/>
    <property type="gene ID" value="WBGene00213540"/>
</dbReference>
<dbReference type="GO" id="GO:0070273">
    <property type="term" value="F:phosphatidylinositol-4-phosphate binding"/>
    <property type="evidence" value="ECO:0007669"/>
    <property type="project" value="TreeGrafter"/>
</dbReference>
<evidence type="ECO:0000313" key="2">
    <source>
        <dbReference type="Proteomes" id="UP000005237"/>
    </source>
</evidence>
<keyword evidence="2" id="KW-1185">Reference proteome</keyword>
<dbReference type="PANTHER" id="PTHR46607">
    <property type="entry name" value="SEC14 DOMAIN AND SPECTRIN REPEAT-CONTAINING PROTEIN 1"/>
    <property type="match status" value="1"/>
</dbReference>
<dbReference type="GO" id="GO:0010314">
    <property type="term" value="F:phosphatidylinositol-5-phosphate binding"/>
    <property type="evidence" value="ECO:0007669"/>
    <property type="project" value="TreeGrafter"/>
</dbReference>
<dbReference type="Proteomes" id="UP000005237">
    <property type="component" value="Unassembled WGS sequence"/>
</dbReference>
<evidence type="ECO:0000313" key="1">
    <source>
        <dbReference type="EnsemblMetazoa" id="CJA37693.1"/>
    </source>
</evidence>